<dbReference type="Proteomes" id="UP001275084">
    <property type="component" value="Unassembled WGS sequence"/>
</dbReference>
<feature type="compositionally biased region" description="Polar residues" evidence="1">
    <location>
        <begin position="1"/>
        <end position="17"/>
    </location>
</feature>
<reference evidence="2" key="1">
    <citation type="journal article" date="2023" name="Mol. Phylogenet. Evol.">
        <title>Genome-scale phylogeny and comparative genomics of the fungal order Sordariales.</title>
        <authorList>
            <person name="Hensen N."/>
            <person name="Bonometti L."/>
            <person name="Westerberg I."/>
            <person name="Brannstrom I.O."/>
            <person name="Guillou S."/>
            <person name="Cros-Aarteil S."/>
            <person name="Calhoun S."/>
            <person name="Haridas S."/>
            <person name="Kuo A."/>
            <person name="Mondo S."/>
            <person name="Pangilinan J."/>
            <person name="Riley R."/>
            <person name="LaButti K."/>
            <person name="Andreopoulos B."/>
            <person name="Lipzen A."/>
            <person name="Chen C."/>
            <person name="Yan M."/>
            <person name="Daum C."/>
            <person name="Ng V."/>
            <person name="Clum A."/>
            <person name="Steindorff A."/>
            <person name="Ohm R.A."/>
            <person name="Martin F."/>
            <person name="Silar P."/>
            <person name="Natvig D.O."/>
            <person name="Lalanne C."/>
            <person name="Gautier V."/>
            <person name="Ament-Velasquez S.L."/>
            <person name="Kruys A."/>
            <person name="Hutchinson M.I."/>
            <person name="Powell A.J."/>
            <person name="Barry K."/>
            <person name="Miller A.N."/>
            <person name="Grigoriev I.V."/>
            <person name="Debuchy R."/>
            <person name="Gladieux P."/>
            <person name="Hiltunen Thoren M."/>
            <person name="Johannesson H."/>
        </authorList>
    </citation>
    <scope>NUCLEOTIDE SEQUENCE</scope>
    <source>
        <strain evidence="2">CBS 955.72</strain>
    </source>
</reference>
<comment type="caution">
    <text evidence="2">The sequence shown here is derived from an EMBL/GenBank/DDBJ whole genome shotgun (WGS) entry which is preliminary data.</text>
</comment>
<sequence length="160" mass="15886">MSSTRNPNAGQKVTSENAPPKTEGVGSLASDSLAADSIRAGGAFAGNPHATPGAEATATNASAPGTRSSGKQGLDNQASYAGAAPSYVHSQLAVQDESGPHGRNLTEGGFAGSGTAGGRMPEPGSKEDPGREGLRKARGEGQGGVGRDEQPYGVLKDEAL</sequence>
<accession>A0AAJ0HER8</accession>
<dbReference type="EMBL" id="JAUIQD010000005">
    <property type="protein sequence ID" value="KAK3349440.1"/>
    <property type="molecule type" value="Genomic_DNA"/>
</dbReference>
<protein>
    <submittedName>
        <fullName evidence="2">Uncharacterized protein</fullName>
    </submittedName>
</protein>
<proteinExistence type="predicted"/>
<feature type="compositionally biased region" description="Basic and acidic residues" evidence="1">
    <location>
        <begin position="146"/>
        <end position="160"/>
    </location>
</feature>
<reference evidence="2" key="2">
    <citation type="submission" date="2023-06" db="EMBL/GenBank/DDBJ databases">
        <authorList>
            <consortium name="Lawrence Berkeley National Laboratory"/>
            <person name="Haridas S."/>
            <person name="Hensen N."/>
            <person name="Bonometti L."/>
            <person name="Westerberg I."/>
            <person name="Brannstrom I.O."/>
            <person name="Guillou S."/>
            <person name="Cros-Aarteil S."/>
            <person name="Calhoun S."/>
            <person name="Kuo A."/>
            <person name="Mondo S."/>
            <person name="Pangilinan J."/>
            <person name="Riley R."/>
            <person name="Labutti K."/>
            <person name="Andreopoulos B."/>
            <person name="Lipzen A."/>
            <person name="Chen C."/>
            <person name="Yanf M."/>
            <person name="Daum C."/>
            <person name="Ng V."/>
            <person name="Clum A."/>
            <person name="Steindorff A."/>
            <person name="Ohm R."/>
            <person name="Martin F."/>
            <person name="Silar P."/>
            <person name="Natvig D."/>
            <person name="Lalanne C."/>
            <person name="Gautier V."/>
            <person name="Ament-Velasquez S.L."/>
            <person name="Kruys A."/>
            <person name="Hutchinson M.I."/>
            <person name="Powell A.J."/>
            <person name="Barry K."/>
            <person name="Miller A.N."/>
            <person name="Grigoriev I.V."/>
            <person name="Debuchy R."/>
            <person name="Gladieux P."/>
            <person name="Thoren M.H."/>
            <person name="Johannesson H."/>
        </authorList>
    </citation>
    <scope>NUCLEOTIDE SEQUENCE</scope>
    <source>
        <strain evidence="2">CBS 955.72</strain>
    </source>
</reference>
<evidence type="ECO:0000313" key="2">
    <source>
        <dbReference type="EMBL" id="KAK3349440.1"/>
    </source>
</evidence>
<dbReference type="AlphaFoldDB" id="A0AAJ0HER8"/>
<gene>
    <name evidence="2" type="ORF">B0T25DRAFT_632906</name>
</gene>
<feature type="region of interest" description="Disordered" evidence="1">
    <location>
        <begin position="1"/>
        <end position="160"/>
    </location>
</feature>
<organism evidence="2 3">
    <name type="scientific">Lasiosphaeria hispida</name>
    <dbReference type="NCBI Taxonomy" id="260671"/>
    <lineage>
        <taxon>Eukaryota</taxon>
        <taxon>Fungi</taxon>
        <taxon>Dikarya</taxon>
        <taxon>Ascomycota</taxon>
        <taxon>Pezizomycotina</taxon>
        <taxon>Sordariomycetes</taxon>
        <taxon>Sordariomycetidae</taxon>
        <taxon>Sordariales</taxon>
        <taxon>Lasiosphaeriaceae</taxon>
        <taxon>Lasiosphaeria</taxon>
    </lineage>
</organism>
<keyword evidence="3" id="KW-1185">Reference proteome</keyword>
<name>A0AAJ0HER8_9PEZI</name>
<feature type="compositionally biased region" description="Polar residues" evidence="1">
    <location>
        <begin position="57"/>
        <end position="79"/>
    </location>
</feature>
<evidence type="ECO:0000256" key="1">
    <source>
        <dbReference type="SAM" id="MobiDB-lite"/>
    </source>
</evidence>
<feature type="compositionally biased region" description="Basic and acidic residues" evidence="1">
    <location>
        <begin position="124"/>
        <end position="139"/>
    </location>
</feature>
<evidence type="ECO:0000313" key="3">
    <source>
        <dbReference type="Proteomes" id="UP001275084"/>
    </source>
</evidence>
<feature type="compositionally biased region" description="Low complexity" evidence="1">
    <location>
        <begin position="27"/>
        <end position="37"/>
    </location>
</feature>